<sequence length="134" mass="15179">MNSYAIINLAEKDKIIDGDELRVHNIPESPGHIIKSARERAEITIEALAIKADISECYLYRIKNEGKKPSYDVLCRIIQALNVSADIFFYPEKRTVDTEVDYLLRTLCDGDSWALEVIKATATVLINTAHEKQL</sequence>
<dbReference type="AlphaFoldDB" id="A0A412PE71"/>
<dbReference type="InterPro" id="IPR001387">
    <property type="entry name" value="Cro/C1-type_HTH"/>
</dbReference>
<proteinExistence type="predicted"/>
<evidence type="ECO:0000313" key="3">
    <source>
        <dbReference type="Proteomes" id="UP000284731"/>
    </source>
</evidence>
<dbReference type="Proteomes" id="UP000284731">
    <property type="component" value="Unassembled WGS sequence"/>
</dbReference>
<dbReference type="Pfam" id="PF01381">
    <property type="entry name" value="HTH_3"/>
    <property type="match status" value="1"/>
</dbReference>
<dbReference type="Gene3D" id="1.10.260.40">
    <property type="entry name" value="lambda repressor-like DNA-binding domains"/>
    <property type="match status" value="1"/>
</dbReference>
<dbReference type="RefSeq" id="WP_118764531.1">
    <property type="nucleotide sequence ID" value="NZ_CABJCF010000002.1"/>
</dbReference>
<reference evidence="2 3" key="1">
    <citation type="submission" date="2018-08" db="EMBL/GenBank/DDBJ databases">
        <title>A genome reference for cultivated species of the human gut microbiota.</title>
        <authorList>
            <person name="Zou Y."/>
            <person name="Xue W."/>
            <person name="Luo G."/>
        </authorList>
    </citation>
    <scope>NUCLEOTIDE SEQUENCE [LARGE SCALE GENOMIC DNA]</scope>
    <source>
        <strain evidence="2 3">AF18-46</strain>
    </source>
</reference>
<accession>A0A412PE71</accession>
<dbReference type="CDD" id="cd00093">
    <property type="entry name" value="HTH_XRE"/>
    <property type="match status" value="1"/>
</dbReference>
<feature type="domain" description="HTH cro/C1-type" evidence="1">
    <location>
        <begin position="34"/>
        <end position="88"/>
    </location>
</feature>
<dbReference type="GO" id="GO:0003677">
    <property type="term" value="F:DNA binding"/>
    <property type="evidence" value="ECO:0007669"/>
    <property type="project" value="InterPro"/>
</dbReference>
<evidence type="ECO:0000313" key="2">
    <source>
        <dbReference type="EMBL" id="RGT55912.1"/>
    </source>
</evidence>
<dbReference type="SUPFAM" id="SSF47413">
    <property type="entry name" value="lambda repressor-like DNA-binding domains"/>
    <property type="match status" value="1"/>
</dbReference>
<comment type="caution">
    <text evidence="2">The sequence shown here is derived from an EMBL/GenBank/DDBJ whole genome shotgun (WGS) entry which is preliminary data.</text>
</comment>
<evidence type="ECO:0000259" key="1">
    <source>
        <dbReference type="PROSITE" id="PS50943"/>
    </source>
</evidence>
<dbReference type="InterPro" id="IPR010982">
    <property type="entry name" value="Lambda_DNA-bd_dom_sf"/>
</dbReference>
<dbReference type="SMART" id="SM00530">
    <property type="entry name" value="HTH_XRE"/>
    <property type="match status" value="1"/>
</dbReference>
<dbReference type="PROSITE" id="PS50943">
    <property type="entry name" value="HTH_CROC1"/>
    <property type="match status" value="1"/>
</dbReference>
<gene>
    <name evidence="2" type="ORF">DWX20_03625</name>
</gene>
<dbReference type="EMBL" id="QRWX01000002">
    <property type="protein sequence ID" value="RGT55912.1"/>
    <property type="molecule type" value="Genomic_DNA"/>
</dbReference>
<name>A0A412PE71_9FIRM</name>
<protein>
    <submittedName>
        <fullName evidence="2">XRE family transcriptional regulator</fullName>
    </submittedName>
</protein>
<organism evidence="2 3">
    <name type="scientific">Solobacterium moorei</name>
    <dbReference type="NCBI Taxonomy" id="102148"/>
    <lineage>
        <taxon>Bacteria</taxon>
        <taxon>Bacillati</taxon>
        <taxon>Bacillota</taxon>
        <taxon>Erysipelotrichia</taxon>
        <taxon>Erysipelotrichales</taxon>
        <taxon>Erysipelotrichaceae</taxon>
        <taxon>Solobacterium</taxon>
    </lineage>
</organism>